<accession>A0AAV1SNS0</accession>
<evidence type="ECO:0000313" key="1">
    <source>
        <dbReference type="EMBL" id="CAK7355072.1"/>
    </source>
</evidence>
<comment type="caution">
    <text evidence="1">The sequence shown here is derived from an EMBL/GenBank/DDBJ whole genome shotgun (WGS) entry which is preliminary data.</text>
</comment>
<dbReference type="EMBL" id="CAWUPB010001195">
    <property type="protein sequence ID" value="CAK7355072.1"/>
    <property type="molecule type" value="Genomic_DNA"/>
</dbReference>
<dbReference type="Proteomes" id="UP001314170">
    <property type="component" value="Unassembled WGS sequence"/>
</dbReference>
<dbReference type="AlphaFoldDB" id="A0AAV1SNS0"/>
<sequence>EFRSLIWVYTTSNRGTPSCGAKWSYEDSIVSKNRTRGVRTMKLIYRVPLKAFKRHQIDIELDVYNVRFSE</sequence>
<gene>
    <name evidence="1" type="ORF">DCAF_LOCUS25482</name>
</gene>
<keyword evidence="2" id="KW-1185">Reference proteome</keyword>
<reference evidence="1 2" key="1">
    <citation type="submission" date="2024-01" db="EMBL/GenBank/DDBJ databases">
        <authorList>
            <person name="Waweru B."/>
        </authorList>
    </citation>
    <scope>NUCLEOTIDE SEQUENCE [LARGE SCALE GENOMIC DNA]</scope>
</reference>
<feature type="non-terminal residue" evidence="1">
    <location>
        <position position="1"/>
    </location>
</feature>
<protein>
    <submittedName>
        <fullName evidence="1">Uncharacterized protein</fullName>
    </submittedName>
</protein>
<evidence type="ECO:0000313" key="2">
    <source>
        <dbReference type="Proteomes" id="UP001314170"/>
    </source>
</evidence>
<organism evidence="1 2">
    <name type="scientific">Dovyalis caffra</name>
    <dbReference type="NCBI Taxonomy" id="77055"/>
    <lineage>
        <taxon>Eukaryota</taxon>
        <taxon>Viridiplantae</taxon>
        <taxon>Streptophyta</taxon>
        <taxon>Embryophyta</taxon>
        <taxon>Tracheophyta</taxon>
        <taxon>Spermatophyta</taxon>
        <taxon>Magnoliopsida</taxon>
        <taxon>eudicotyledons</taxon>
        <taxon>Gunneridae</taxon>
        <taxon>Pentapetalae</taxon>
        <taxon>rosids</taxon>
        <taxon>fabids</taxon>
        <taxon>Malpighiales</taxon>
        <taxon>Salicaceae</taxon>
        <taxon>Flacourtieae</taxon>
        <taxon>Dovyalis</taxon>
    </lineage>
</organism>
<proteinExistence type="predicted"/>
<name>A0AAV1SNS0_9ROSI</name>